<gene>
    <name evidence="2" type="ORF">MVEN_00304300</name>
</gene>
<dbReference type="GO" id="GO:0006900">
    <property type="term" value="P:vesicle budding from membrane"/>
    <property type="evidence" value="ECO:0007669"/>
    <property type="project" value="TreeGrafter"/>
</dbReference>
<feature type="domain" description="ENTH" evidence="1">
    <location>
        <begin position="7"/>
        <end position="133"/>
    </location>
</feature>
<dbReference type="GO" id="GO:0032050">
    <property type="term" value="F:clathrin heavy chain binding"/>
    <property type="evidence" value="ECO:0007669"/>
    <property type="project" value="TreeGrafter"/>
</dbReference>
<evidence type="ECO:0000313" key="2">
    <source>
        <dbReference type="EMBL" id="KAF7369727.1"/>
    </source>
</evidence>
<dbReference type="OrthoDB" id="44015at2759"/>
<dbReference type="InterPro" id="IPR008942">
    <property type="entry name" value="ENTH_VHS"/>
</dbReference>
<dbReference type="GO" id="GO:0005545">
    <property type="term" value="F:1-phosphatidylinositol binding"/>
    <property type="evidence" value="ECO:0007669"/>
    <property type="project" value="InterPro"/>
</dbReference>
<dbReference type="InterPro" id="IPR011417">
    <property type="entry name" value="ANTH_dom"/>
</dbReference>
<dbReference type="InterPro" id="IPR014712">
    <property type="entry name" value="ANTH_dom_sf"/>
</dbReference>
<dbReference type="Gene3D" id="1.25.40.90">
    <property type="match status" value="1"/>
</dbReference>
<dbReference type="PANTHER" id="PTHR22951:SF5">
    <property type="entry name" value="PHOSPHATIDYLINOSITOL-BINDING CLATHRIN ASSEMBLY PROTEIN LAP"/>
    <property type="match status" value="1"/>
</dbReference>
<dbReference type="InterPro" id="IPR013809">
    <property type="entry name" value="ENTH"/>
</dbReference>
<dbReference type="Proteomes" id="UP000620124">
    <property type="component" value="Unassembled WGS sequence"/>
</dbReference>
<evidence type="ECO:0000259" key="1">
    <source>
        <dbReference type="PROSITE" id="PS50942"/>
    </source>
</evidence>
<comment type="caution">
    <text evidence="2">The sequence shown here is derived from an EMBL/GenBank/DDBJ whole genome shotgun (WGS) entry which is preliminary data.</text>
</comment>
<sequence>MLRKYLTGFTAPSSYDKVVQLACKPKATLPKAKYLDPIIAATWDSGALHEVCVALSSRFYDPNATVVFKALIVLHTMIRNGNREGVLRSGSETLQLSHVSTRNYDHTSPAHLQNYAAYLDSRIQVYRNLEHDVIRMQSDARATLAMNNMSPLRRGETRVGRKLRSMTVEEGLLRETRAVQRMVDALVACRFYLDDLEDPLVLTALKMLVQDLPILLEAENEGVLNLLERFFDMSHVDATEALTIYHNFCTTIELAIEYLGVARKQQFLLNVLIPNLKHPPISLGGALQEYLDDPAFEQNRIEYRINKDAARRGTWSWDSQPTHTRPSF</sequence>
<protein>
    <submittedName>
        <fullName evidence="2">ENTH domain-containing protein</fullName>
    </submittedName>
</protein>
<dbReference type="InterPro" id="IPR045192">
    <property type="entry name" value="AP180-like"/>
</dbReference>
<dbReference type="SUPFAM" id="SSF48464">
    <property type="entry name" value="ENTH/VHS domain"/>
    <property type="match status" value="1"/>
</dbReference>
<dbReference type="GO" id="GO:0005905">
    <property type="term" value="C:clathrin-coated pit"/>
    <property type="evidence" value="ECO:0007669"/>
    <property type="project" value="TreeGrafter"/>
</dbReference>
<dbReference type="Pfam" id="PF07651">
    <property type="entry name" value="ANTH"/>
    <property type="match status" value="1"/>
</dbReference>
<dbReference type="GO" id="GO:0030136">
    <property type="term" value="C:clathrin-coated vesicle"/>
    <property type="evidence" value="ECO:0007669"/>
    <property type="project" value="InterPro"/>
</dbReference>
<dbReference type="AlphaFoldDB" id="A0A8H6Z2Z3"/>
<dbReference type="Gene3D" id="1.20.58.150">
    <property type="entry name" value="ANTH domain"/>
    <property type="match status" value="1"/>
</dbReference>
<dbReference type="GO" id="GO:0005546">
    <property type="term" value="F:phosphatidylinositol-4,5-bisphosphate binding"/>
    <property type="evidence" value="ECO:0007669"/>
    <property type="project" value="TreeGrafter"/>
</dbReference>
<dbReference type="CDD" id="cd16988">
    <property type="entry name" value="ANTH_N_YAP180"/>
    <property type="match status" value="1"/>
</dbReference>
<accession>A0A8H6Z2Z3</accession>
<keyword evidence="3" id="KW-1185">Reference proteome</keyword>
<dbReference type="GO" id="GO:0048268">
    <property type="term" value="P:clathrin coat assembly"/>
    <property type="evidence" value="ECO:0007669"/>
    <property type="project" value="InterPro"/>
</dbReference>
<dbReference type="GO" id="GO:0000149">
    <property type="term" value="F:SNARE binding"/>
    <property type="evidence" value="ECO:0007669"/>
    <property type="project" value="TreeGrafter"/>
</dbReference>
<evidence type="ECO:0000313" key="3">
    <source>
        <dbReference type="Proteomes" id="UP000620124"/>
    </source>
</evidence>
<dbReference type="SUPFAM" id="SSF89009">
    <property type="entry name" value="GAT-like domain"/>
    <property type="match status" value="1"/>
</dbReference>
<dbReference type="GO" id="GO:0072583">
    <property type="term" value="P:clathrin-dependent endocytosis"/>
    <property type="evidence" value="ECO:0007669"/>
    <property type="project" value="InterPro"/>
</dbReference>
<dbReference type="EMBL" id="JACAZI010000002">
    <property type="protein sequence ID" value="KAF7369727.1"/>
    <property type="molecule type" value="Genomic_DNA"/>
</dbReference>
<reference evidence="2" key="1">
    <citation type="submission" date="2020-05" db="EMBL/GenBank/DDBJ databases">
        <title>Mycena genomes resolve the evolution of fungal bioluminescence.</title>
        <authorList>
            <person name="Tsai I.J."/>
        </authorList>
    </citation>
    <scope>NUCLEOTIDE SEQUENCE</scope>
    <source>
        <strain evidence="2">CCC161011</strain>
    </source>
</reference>
<proteinExistence type="predicted"/>
<dbReference type="PROSITE" id="PS50942">
    <property type="entry name" value="ENTH"/>
    <property type="match status" value="1"/>
</dbReference>
<organism evidence="2 3">
    <name type="scientific">Mycena venus</name>
    <dbReference type="NCBI Taxonomy" id="2733690"/>
    <lineage>
        <taxon>Eukaryota</taxon>
        <taxon>Fungi</taxon>
        <taxon>Dikarya</taxon>
        <taxon>Basidiomycota</taxon>
        <taxon>Agaricomycotina</taxon>
        <taxon>Agaricomycetes</taxon>
        <taxon>Agaricomycetidae</taxon>
        <taxon>Agaricales</taxon>
        <taxon>Marasmiineae</taxon>
        <taxon>Mycenaceae</taxon>
        <taxon>Mycena</taxon>
    </lineage>
</organism>
<name>A0A8H6Z2Z3_9AGAR</name>
<dbReference type="SMART" id="SM00273">
    <property type="entry name" value="ENTH"/>
    <property type="match status" value="1"/>
</dbReference>
<dbReference type="PANTHER" id="PTHR22951">
    <property type="entry name" value="CLATHRIN ASSEMBLY PROTEIN"/>
    <property type="match status" value="1"/>
</dbReference>